<sequence>MIADWAGEVNNVEGNRNVEKGAFFTFSARRTEPAITDHCRGKQLKNSNREVPQTDPAGPPAPKKIRQMAEDDLMIVASQIMKQSEKTSLGVSPKVLMSDDDGSESEDDMSLSKPRFLQHGRIIPLSRNPEGHDRKQNVTVQLHGVSGGSEKGQAMDETVGNKVVRSSEHTAPKTRAELRLQAKERKTQAWSFALRSVECVTKNVNRFSRLNKPKGNVPYPETQQNVTVTEERLSELKETFSFLRSSNQVPEGKRVKKTYIDTQKFINRMDYLRDRSFVLYTVNAFPTCEVITEWSQRKPRLQAPAAQQNLSHSIQPGSKEQEDFTPVSRRSTKSKGREIQNGNQGLHLKNNFQVLQEEDSDTEEGHTSSGEDVDIPADLGNSKVQPQQEQILKSAEANVTQELRLKKNDAEFRLRQICDPDRWVIDYIEEGKAGTVLLILTPGRILRRGTKGDGTVAWASVQTEDGILNLASIHGPTTRENRDSLWDWLQQRWEKGTWVLAGD</sequence>
<protein>
    <submittedName>
        <fullName evidence="2">Uncharacterized protein</fullName>
    </submittedName>
</protein>
<accession>A0ABD3IBS9</accession>
<reference evidence="2 3" key="1">
    <citation type="submission" date="2024-09" db="EMBL/GenBank/DDBJ databases">
        <title>Chromosome-scale assembly of Riccia sorocarpa.</title>
        <authorList>
            <person name="Paukszto L."/>
        </authorList>
    </citation>
    <scope>NUCLEOTIDE SEQUENCE [LARGE SCALE GENOMIC DNA]</scope>
    <source>
        <strain evidence="2">LP-2024</strain>
        <tissue evidence="2">Aerial parts of the thallus</tissue>
    </source>
</reference>
<dbReference type="AlphaFoldDB" id="A0ABD3IBS9"/>
<name>A0ABD3IBS9_9MARC</name>
<evidence type="ECO:0000313" key="2">
    <source>
        <dbReference type="EMBL" id="KAL3700192.1"/>
    </source>
</evidence>
<gene>
    <name evidence="2" type="ORF">R1sor_018214</name>
</gene>
<evidence type="ECO:0000256" key="1">
    <source>
        <dbReference type="SAM" id="MobiDB-lite"/>
    </source>
</evidence>
<dbReference type="Proteomes" id="UP001633002">
    <property type="component" value="Unassembled WGS sequence"/>
</dbReference>
<feature type="compositionally biased region" description="Polar residues" evidence="1">
    <location>
        <begin position="340"/>
        <end position="354"/>
    </location>
</feature>
<proteinExistence type="predicted"/>
<dbReference type="EMBL" id="JBJQOH010000001">
    <property type="protein sequence ID" value="KAL3700192.1"/>
    <property type="molecule type" value="Genomic_DNA"/>
</dbReference>
<keyword evidence="3" id="KW-1185">Reference proteome</keyword>
<organism evidence="2 3">
    <name type="scientific">Riccia sorocarpa</name>
    <dbReference type="NCBI Taxonomy" id="122646"/>
    <lineage>
        <taxon>Eukaryota</taxon>
        <taxon>Viridiplantae</taxon>
        <taxon>Streptophyta</taxon>
        <taxon>Embryophyta</taxon>
        <taxon>Marchantiophyta</taxon>
        <taxon>Marchantiopsida</taxon>
        <taxon>Marchantiidae</taxon>
        <taxon>Marchantiales</taxon>
        <taxon>Ricciaceae</taxon>
        <taxon>Riccia</taxon>
    </lineage>
</organism>
<feature type="region of interest" description="Disordered" evidence="1">
    <location>
        <begin position="38"/>
        <end position="64"/>
    </location>
</feature>
<feature type="region of interest" description="Disordered" evidence="1">
    <location>
        <begin position="302"/>
        <end position="386"/>
    </location>
</feature>
<feature type="compositionally biased region" description="Polar residues" evidence="1">
    <location>
        <begin position="305"/>
        <end position="318"/>
    </location>
</feature>
<evidence type="ECO:0000313" key="3">
    <source>
        <dbReference type="Proteomes" id="UP001633002"/>
    </source>
</evidence>
<comment type="caution">
    <text evidence="2">The sequence shown here is derived from an EMBL/GenBank/DDBJ whole genome shotgun (WGS) entry which is preliminary data.</text>
</comment>